<gene>
    <name evidence="2" type="ORF">CGOC_LOCUS8819</name>
</gene>
<dbReference type="Proteomes" id="UP000271889">
    <property type="component" value="Unassembled WGS sequence"/>
</dbReference>
<feature type="compositionally biased region" description="Polar residues" evidence="1">
    <location>
        <begin position="284"/>
        <end position="327"/>
    </location>
</feature>
<organism evidence="2 3">
    <name type="scientific">Cylicostephanus goldi</name>
    <name type="common">Nematode worm</name>
    <dbReference type="NCBI Taxonomy" id="71465"/>
    <lineage>
        <taxon>Eukaryota</taxon>
        <taxon>Metazoa</taxon>
        <taxon>Ecdysozoa</taxon>
        <taxon>Nematoda</taxon>
        <taxon>Chromadorea</taxon>
        <taxon>Rhabditida</taxon>
        <taxon>Rhabditina</taxon>
        <taxon>Rhabditomorpha</taxon>
        <taxon>Strongyloidea</taxon>
        <taxon>Strongylidae</taxon>
        <taxon>Cylicostephanus</taxon>
    </lineage>
</organism>
<dbReference type="OrthoDB" id="5847181at2759"/>
<feature type="compositionally biased region" description="Polar residues" evidence="1">
    <location>
        <begin position="397"/>
        <end position="411"/>
    </location>
</feature>
<evidence type="ECO:0000313" key="2">
    <source>
        <dbReference type="EMBL" id="VDN20452.1"/>
    </source>
</evidence>
<sequence length="451" mass="48791">MPASSRSNALANLDPSQFSEDIRALIEKAKQPRVNPCPRGKTPQVAQVPPKSKNGKAVEVVDEEMVVDDAAEAPTPVAAGNEGDSMEDVLSMMRATPKRAAVTRRNNLTSSLLHMVDDAPRRNEASSAAEEVQNATYSVHKDGTYTIPNADASNVQPAEVSAPANATFTVSTREVPESTGAAVRPTEQKQVQDEVSFAVPAIPRRRSKNASKTTLQEREERLNTSHKKNMSLLEAMDVDVPSPGRALFAARPLKKPRTLAKTPVRSKQPPNDDTMEVSIVMSDISEQPSVTSDDSSAIDSNSEPRPAQQQTPTHAPVQHTPTRSTGVKVTKGTLGHTPRVPRNTMFTSLPLKEHNVSSSSPYVGLSADARMEIIKNSVERLSRPKQFTGGVCRRANSGRSTPASPYSQSIDEVTLEPVTPFEPIDPSRMVIPDAAKSGTVRRVPKPRNPKN</sequence>
<feature type="compositionally biased region" description="Basic residues" evidence="1">
    <location>
        <begin position="442"/>
        <end position="451"/>
    </location>
</feature>
<accession>A0A3P7PKF4</accession>
<name>A0A3P7PKF4_CYLGO</name>
<feature type="non-terminal residue" evidence="2">
    <location>
        <position position="451"/>
    </location>
</feature>
<dbReference type="AlphaFoldDB" id="A0A3P7PKF4"/>
<feature type="region of interest" description="Disordered" evidence="1">
    <location>
        <begin position="205"/>
        <end position="224"/>
    </location>
</feature>
<evidence type="ECO:0000256" key="1">
    <source>
        <dbReference type="SAM" id="MobiDB-lite"/>
    </source>
</evidence>
<feature type="region of interest" description="Disordered" evidence="1">
    <location>
        <begin position="249"/>
        <end position="343"/>
    </location>
</feature>
<feature type="region of interest" description="Disordered" evidence="1">
    <location>
        <begin position="389"/>
        <end position="451"/>
    </location>
</feature>
<evidence type="ECO:0000313" key="3">
    <source>
        <dbReference type="Proteomes" id="UP000271889"/>
    </source>
</evidence>
<feature type="region of interest" description="Disordered" evidence="1">
    <location>
        <begin position="31"/>
        <end position="56"/>
    </location>
</feature>
<keyword evidence="3" id="KW-1185">Reference proteome</keyword>
<protein>
    <submittedName>
        <fullName evidence="2">Uncharacterized protein</fullName>
    </submittedName>
</protein>
<proteinExistence type="predicted"/>
<dbReference type="EMBL" id="UYRV01105015">
    <property type="protein sequence ID" value="VDN20452.1"/>
    <property type="molecule type" value="Genomic_DNA"/>
</dbReference>
<reference evidence="2 3" key="1">
    <citation type="submission" date="2018-11" db="EMBL/GenBank/DDBJ databases">
        <authorList>
            <consortium name="Pathogen Informatics"/>
        </authorList>
    </citation>
    <scope>NUCLEOTIDE SEQUENCE [LARGE SCALE GENOMIC DNA]</scope>
</reference>